<dbReference type="PANTHER" id="PTHR11782">
    <property type="entry name" value="ADENOSINE/GUANOSINE DIPHOSPHATASE"/>
    <property type="match status" value="1"/>
</dbReference>
<reference evidence="5 6" key="1">
    <citation type="submission" date="2024-04" db="EMBL/GenBank/DDBJ databases">
        <title>Tritrichomonas musculus Genome.</title>
        <authorList>
            <person name="Alves-Ferreira E."/>
            <person name="Grigg M."/>
            <person name="Lorenzi H."/>
            <person name="Galac M."/>
        </authorList>
    </citation>
    <scope>NUCLEOTIDE SEQUENCE [LARGE SCALE GENOMIC DNA]</scope>
    <source>
        <strain evidence="5 6">EAF2021</strain>
    </source>
</reference>
<evidence type="ECO:0000256" key="2">
    <source>
        <dbReference type="ARBA" id="ARBA00022801"/>
    </source>
</evidence>
<accession>A0ABR2KUG7</accession>
<dbReference type="Gene3D" id="3.30.420.40">
    <property type="match status" value="1"/>
</dbReference>
<dbReference type="PANTHER" id="PTHR11782:SF83">
    <property type="entry name" value="GUANOSINE-DIPHOSPHATASE"/>
    <property type="match status" value="1"/>
</dbReference>
<comment type="caution">
    <text evidence="5">The sequence shown here is derived from an EMBL/GenBank/DDBJ whole genome shotgun (WGS) entry which is preliminary data.</text>
</comment>
<gene>
    <name evidence="5" type="ORF">M9Y10_023228</name>
</gene>
<keyword evidence="2" id="KW-0378">Hydrolase</keyword>
<feature type="transmembrane region" description="Helical" evidence="3">
    <location>
        <begin position="400"/>
        <end position="422"/>
    </location>
</feature>
<organism evidence="5 6">
    <name type="scientific">Tritrichomonas musculus</name>
    <dbReference type="NCBI Taxonomy" id="1915356"/>
    <lineage>
        <taxon>Eukaryota</taxon>
        <taxon>Metamonada</taxon>
        <taxon>Parabasalia</taxon>
        <taxon>Tritrichomonadida</taxon>
        <taxon>Tritrichomonadidae</taxon>
        <taxon>Tritrichomonas</taxon>
    </lineage>
</organism>
<evidence type="ECO:0000256" key="3">
    <source>
        <dbReference type="SAM" id="Phobius"/>
    </source>
</evidence>
<dbReference type="Pfam" id="PF01150">
    <property type="entry name" value="GDA1_CD39"/>
    <property type="match status" value="1"/>
</dbReference>
<feature type="chain" id="PRO_5046341992" evidence="4">
    <location>
        <begin position="16"/>
        <end position="437"/>
    </location>
</feature>
<evidence type="ECO:0000313" key="5">
    <source>
        <dbReference type="EMBL" id="KAK8894790.1"/>
    </source>
</evidence>
<keyword evidence="4" id="KW-0732">Signal</keyword>
<keyword evidence="3" id="KW-1133">Transmembrane helix</keyword>
<evidence type="ECO:0000256" key="4">
    <source>
        <dbReference type="SAM" id="SignalP"/>
    </source>
</evidence>
<dbReference type="CDD" id="cd24003">
    <property type="entry name" value="ASKHA_NBD_GDA1_CD39_NTPase"/>
    <property type="match status" value="1"/>
</dbReference>
<evidence type="ECO:0000256" key="1">
    <source>
        <dbReference type="ARBA" id="ARBA00009283"/>
    </source>
</evidence>
<dbReference type="Gene3D" id="3.30.420.150">
    <property type="entry name" value="Exopolyphosphatase. Domain 2"/>
    <property type="match status" value="1"/>
</dbReference>
<dbReference type="EMBL" id="JAPFFF010000003">
    <property type="protein sequence ID" value="KAK8894790.1"/>
    <property type="molecule type" value="Genomic_DNA"/>
</dbReference>
<feature type="signal peptide" evidence="4">
    <location>
        <begin position="1"/>
        <end position="15"/>
    </location>
</feature>
<dbReference type="InterPro" id="IPR000407">
    <property type="entry name" value="GDA1_CD39_NTPase"/>
</dbReference>
<keyword evidence="6" id="KW-1185">Reference proteome</keyword>
<sequence>MMLFLVFTFIYFSYSKQRYGIMIDAGSSGTRAHIFTWKSTKGMPNVQPASNGTHPFLHKVKIPLAKSAQDMSLIETIFKPIIIYASQKIPSSYLEKTRIYVYATAGMRLLNDIDQERVLNATTAYLKEHSPFKVKPGNVRIIDGIEEGIFGWISVNHLLGNFINNRPTVGALDMGGASFQIALEVTPKEKPLQVVKIGPKRFPMYAYSYLGYGANEALKSVTRALYAITPKTETEFKHPCYPKNFKDNYKSRKFVGTGNFEECSALTEQILLEAASFLSIQVPSLSTTNKFVAMSSFYYANDFLKLSATSSLAELKDSSSKFCSTDYNEYSQNNKVNEYTPTYCWYPVYQWNLLTKGYKFADGKTQVDKRDDINGAELSWAIGAMLSHVADIEIEEEPNLAYPFLLAANVLAFFVLLPIYIVSERRRKAPRRYSMKQ</sequence>
<comment type="similarity">
    <text evidence="1">Belongs to the GDA1/CD39 NTPase family.</text>
</comment>
<evidence type="ECO:0000313" key="6">
    <source>
        <dbReference type="Proteomes" id="UP001470230"/>
    </source>
</evidence>
<dbReference type="Proteomes" id="UP001470230">
    <property type="component" value="Unassembled WGS sequence"/>
</dbReference>
<keyword evidence="3" id="KW-0472">Membrane</keyword>
<keyword evidence="3" id="KW-0812">Transmembrane</keyword>
<protein>
    <submittedName>
        <fullName evidence="5">Uncharacterized protein</fullName>
    </submittedName>
</protein>
<proteinExistence type="inferred from homology"/>
<name>A0ABR2KUG7_9EUKA</name>